<organism evidence="1">
    <name type="scientific">Brucella abortus</name>
    <dbReference type="NCBI Taxonomy" id="235"/>
    <lineage>
        <taxon>Bacteria</taxon>
        <taxon>Pseudomonadati</taxon>
        <taxon>Pseudomonadota</taxon>
        <taxon>Alphaproteobacteria</taxon>
        <taxon>Hyphomicrobiales</taxon>
        <taxon>Brucellaceae</taxon>
        <taxon>Brucella/Ochrobactrum group</taxon>
        <taxon>Brucella</taxon>
    </lineage>
</organism>
<reference evidence="1" key="1">
    <citation type="journal article" date="2005" name="Vet. Microbiol.">
        <title>Development of a new PCR assay to identify Brucella abortus biovars 5, 6 and 9 and the new subgroup 3b of biovar 3.</title>
        <authorList>
            <person name="Ocampo-Sosa A.A."/>
            <person name="Aguero-Balbin J."/>
            <person name="Garcia-Lobo J.M."/>
        </authorList>
    </citation>
    <scope>NUCLEOTIDE SEQUENCE</scope>
    <source>
        <strain evidence="1">BC156</strain>
    </source>
</reference>
<proteinExistence type="predicted"/>
<sequence>MIVACLRVSHRQKSRFSGFIDDFVAFRIQQSRFNQSQHYPLNFRVATINFVALQLQHNAFKTCCFRPC</sequence>
<protein>
    <submittedName>
        <fullName evidence="1">Uncharacterized protein</fullName>
    </submittedName>
</protein>
<dbReference type="AlphaFoldDB" id="Q52JL0"/>
<accession>Q52JL0</accession>
<dbReference type="EMBL" id="DQ000163">
    <property type="protein sequence ID" value="AAY18804.1"/>
    <property type="molecule type" value="Genomic_DNA"/>
</dbReference>
<evidence type="ECO:0000313" key="1">
    <source>
        <dbReference type="EMBL" id="AAY18804.1"/>
    </source>
</evidence>
<name>Q52JL0_BRUAO</name>
<gene>
    <name evidence="1" type="ORF">BMEII0444</name>
</gene>
<reference evidence="1" key="2">
    <citation type="submission" date="2005-04" db="EMBL/GenBank/DDBJ databases">
        <authorList>
            <person name="Ocampo Sosa A."/>
            <person name="Aguero Balbin J."/>
            <person name="Garcia Lobo J.M."/>
        </authorList>
    </citation>
    <scope>NUCLEOTIDE SEQUENCE</scope>
    <source>
        <strain evidence="1">BC156</strain>
    </source>
</reference>